<evidence type="ECO:0000256" key="1">
    <source>
        <dbReference type="SAM" id="SignalP"/>
    </source>
</evidence>
<dbReference type="Proteomes" id="UP000535937">
    <property type="component" value="Unassembled WGS sequence"/>
</dbReference>
<dbReference type="InterPro" id="IPR001940">
    <property type="entry name" value="Peptidase_S1C"/>
</dbReference>
<dbReference type="Gene3D" id="2.40.10.120">
    <property type="match status" value="1"/>
</dbReference>
<dbReference type="PANTHER" id="PTHR43019:SF23">
    <property type="entry name" value="PROTEASE DO-LIKE 5, CHLOROPLASTIC"/>
    <property type="match status" value="1"/>
</dbReference>
<sequence length="426" mass="47915">MRLLILLFCCFTGFASAQSYEKLYSDYRESLYQIRLIEKSSNSKAAIGSGFQISADGLVATNYHVVAEAVRKPEKYRLQYLSVDGNRGELELLDIDVVNDLALLRQDKPGPEHINLSRHAPSHGTTIISLGNPLDLGMTLVPGTYNGIAAGSFYDRIHFSGSINPGMSGGPVIDAKGEVVGINVATAGNQISFLVPVEKLIALREHYQRQDGRPVDLQATTHRQLLDNQQKIIDSVLEAEWKLRPLGDAMVVGEILSSIQCWGNSEEDEDNPVKRIDKGCTGQDVIYLSENFNTGRVEYEFFWLEADDLLPSRFYSEYESQMSSFYPGNMAGEDDVTNFRCRQGFTSQERKVGKSKADNDRQPVRARTSYCVRRYQQFPDLYDIFFLSLTVDQKDRALVSHFTLSGFTEESATAFSEKFTSEIQWH</sequence>
<keyword evidence="3" id="KW-1185">Reference proteome</keyword>
<dbReference type="EMBL" id="JACHWZ010000002">
    <property type="protein sequence ID" value="MBB3059798.1"/>
    <property type="molecule type" value="Genomic_DNA"/>
</dbReference>
<proteinExistence type="predicted"/>
<dbReference type="SUPFAM" id="SSF50494">
    <property type="entry name" value="Trypsin-like serine proteases"/>
    <property type="match status" value="1"/>
</dbReference>
<evidence type="ECO:0008006" key="4">
    <source>
        <dbReference type="Google" id="ProtNLM"/>
    </source>
</evidence>
<gene>
    <name evidence="2" type="ORF">FHS09_000606</name>
</gene>
<keyword evidence="1" id="KW-0732">Signal</keyword>
<protein>
    <recommendedName>
        <fullName evidence="4">Trypsin-like peptidase domain-containing protein</fullName>
    </recommendedName>
</protein>
<evidence type="ECO:0000313" key="2">
    <source>
        <dbReference type="EMBL" id="MBB3059798.1"/>
    </source>
</evidence>
<reference evidence="2 3" key="1">
    <citation type="submission" date="2020-08" db="EMBL/GenBank/DDBJ databases">
        <title>Genomic Encyclopedia of Type Strains, Phase III (KMG-III): the genomes of soil and plant-associated and newly described type strains.</title>
        <authorList>
            <person name="Whitman W."/>
        </authorList>
    </citation>
    <scope>NUCLEOTIDE SEQUENCE [LARGE SCALE GENOMIC DNA]</scope>
    <source>
        <strain evidence="2 3">CECT 8799</strain>
    </source>
</reference>
<dbReference type="GO" id="GO:0004252">
    <property type="term" value="F:serine-type endopeptidase activity"/>
    <property type="evidence" value="ECO:0007669"/>
    <property type="project" value="InterPro"/>
</dbReference>
<comment type="caution">
    <text evidence="2">The sequence shown here is derived from an EMBL/GenBank/DDBJ whole genome shotgun (WGS) entry which is preliminary data.</text>
</comment>
<feature type="chain" id="PRO_5031561991" description="Trypsin-like peptidase domain-containing protein" evidence="1">
    <location>
        <begin position="18"/>
        <end position="426"/>
    </location>
</feature>
<dbReference type="GO" id="GO:0006508">
    <property type="term" value="P:proteolysis"/>
    <property type="evidence" value="ECO:0007669"/>
    <property type="project" value="InterPro"/>
</dbReference>
<dbReference type="PRINTS" id="PR00834">
    <property type="entry name" value="PROTEASES2C"/>
</dbReference>
<organism evidence="2 3">
    <name type="scientific">Microbulbifer rhizosphaerae</name>
    <dbReference type="NCBI Taxonomy" id="1562603"/>
    <lineage>
        <taxon>Bacteria</taxon>
        <taxon>Pseudomonadati</taxon>
        <taxon>Pseudomonadota</taxon>
        <taxon>Gammaproteobacteria</taxon>
        <taxon>Cellvibrionales</taxon>
        <taxon>Microbulbiferaceae</taxon>
        <taxon>Microbulbifer</taxon>
    </lineage>
</organism>
<dbReference type="InterPro" id="IPR009003">
    <property type="entry name" value="Peptidase_S1_PA"/>
</dbReference>
<name>A0A7W4W9W1_9GAMM</name>
<accession>A0A7W4W9W1</accession>
<dbReference type="PANTHER" id="PTHR43019">
    <property type="entry name" value="SERINE ENDOPROTEASE DEGS"/>
    <property type="match status" value="1"/>
</dbReference>
<dbReference type="RefSeq" id="WP_183456529.1">
    <property type="nucleotide sequence ID" value="NZ_JACHWZ010000002.1"/>
</dbReference>
<dbReference type="Pfam" id="PF13365">
    <property type="entry name" value="Trypsin_2"/>
    <property type="match status" value="1"/>
</dbReference>
<evidence type="ECO:0000313" key="3">
    <source>
        <dbReference type="Proteomes" id="UP000535937"/>
    </source>
</evidence>
<dbReference type="AlphaFoldDB" id="A0A7W4W9W1"/>
<feature type="signal peptide" evidence="1">
    <location>
        <begin position="1"/>
        <end position="17"/>
    </location>
</feature>